<name>A0ABZ1CAK9_9BACT</name>
<protein>
    <submittedName>
        <fullName evidence="2">ROK family protein</fullName>
    </submittedName>
</protein>
<gene>
    <name evidence="2" type="ORF">K1X11_004615</name>
</gene>
<dbReference type="RefSeq" id="WP_221031776.1">
    <property type="nucleotide sequence ID" value="NZ_CP139781.1"/>
</dbReference>
<dbReference type="InterPro" id="IPR043129">
    <property type="entry name" value="ATPase_NBD"/>
</dbReference>
<dbReference type="Gene3D" id="3.30.420.40">
    <property type="match status" value="2"/>
</dbReference>
<accession>A0ABZ1CAK9</accession>
<reference evidence="2 3" key="1">
    <citation type="submission" date="2023-12" db="EMBL/GenBank/DDBJ databases">
        <title>Description of an unclassified Opitutus bacterium of Verrucomicrobiota.</title>
        <authorList>
            <person name="Zhang D.-F."/>
        </authorList>
    </citation>
    <scope>NUCLEOTIDE SEQUENCE [LARGE SCALE GENOMIC DNA]</scope>
    <source>
        <strain evidence="2 3">WL0086</strain>
    </source>
</reference>
<proteinExistence type="inferred from homology"/>
<dbReference type="InterPro" id="IPR000600">
    <property type="entry name" value="ROK"/>
</dbReference>
<dbReference type="Proteomes" id="UP000738431">
    <property type="component" value="Chromosome"/>
</dbReference>
<evidence type="ECO:0000313" key="3">
    <source>
        <dbReference type="Proteomes" id="UP000738431"/>
    </source>
</evidence>
<dbReference type="Pfam" id="PF00480">
    <property type="entry name" value="ROK"/>
    <property type="match status" value="1"/>
</dbReference>
<dbReference type="EMBL" id="CP139781">
    <property type="protein sequence ID" value="WRQ88675.1"/>
    <property type="molecule type" value="Genomic_DNA"/>
</dbReference>
<evidence type="ECO:0000313" key="2">
    <source>
        <dbReference type="EMBL" id="WRQ88675.1"/>
    </source>
</evidence>
<organism evidence="2 3">
    <name type="scientific">Actomonas aquatica</name>
    <dbReference type="NCBI Taxonomy" id="2866162"/>
    <lineage>
        <taxon>Bacteria</taxon>
        <taxon>Pseudomonadati</taxon>
        <taxon>Verrucomicrobiota</taxon>
        <taxon>Opitutia</taxon>
        <taxon>Opitutales</taxon>
        <taxon>Opitutaceae</taxon>
        <taxon>Actomonas</taxon>
    </lineage>
</organism>
<comment type="similarity">
    <text evidence="1">Belongs to the ROK (NagC/XylR) family.</text>
</comment>
<evidence type="ECO:0000256" key="1">
    <source>
        <dbReference type="ARBA" id="ARBA00006479"/>
    </source>
</evidence>
<dbReference type="SUPFAM" id="SSF53067">
    <property type="entry name" value="Actin-like ATPase domain"/>
    <property type="match status" value="1"/>
</dbReference>
<keyword evidence="3" id="KW-1185">Reference proteome</keyword>
<sequence>MPKPDIYIGTDSGATTSKTGGIYADGTPISHELRQSSTNSVGGTAAVIAGWVEGVKGFMADNELSWDQVRGVGLALPGPYQDYGILDKSANLPDSFIGWNFLAEYKAALSAEAGRPIHVATGNDGDLGGVGEAHAVRGDRAVGVVLLAPGSGLGCAYVGADGLHLAGDNFAGMEGGHMPAALHLLGNPPVYTCGCGKGWGCIEAYTTISGLPQLLRDTLKRYPDHELAKSDAPEKEKVLSLRTRAQKGDELALDIFDFQAKALGLHAANLIIALDPAYVVIGGGLIDPESTTAEFRQRYLDGIRNAALPYLFPRQREHVQFVPATLGELSQCIGAALVARQTLPVSA</sequence>
<dbReference type="PANTHER" id="PTHR18964:SF149">
    <property type="entry name" value="BIFUNCTIONAL UDP-N-ACETYLGLUCOSAMINE 2-EPIMERASE_N-ACETYLMANNOSAMINE KINASE"/>
    <property type="match status" value="1"/>
</dbReference>
<dbReference type="PANTHER" id="PTHR18964">
    <property type="entry name" value="ROK (REPRESSOR, ORF, KINASE) FAMILY"/>
    <property type="match status" value="1"/>
</dbReference>